<accession>A0ABT4LK42</accession>
<evidence type="ECO:0000313" key="2">
    <source>
        <dbReference type="EMBL" id="MCZ4281447.1"/>
    </source>
</evidence>
<keyword evidence="1" id="KW-0812">Transmembrane</keyword>
<reference evidence="2" key="1">
    <citation type="submission" date="2022-12" db="EMBL/GenBank/DDBJ databases">
        <title>Bacterial isolates from different developmental stages of Nematostella vectensis.</title>
        <authorList>
            <person name="Fraune S."/>
        </authorList>
    </citation>
    <scope>NUCLEOTIDE SEQUENCE</scope>
    <source>
        <strain evidence="2">G21630-S1</strain>
    </source>
</reference>
<sequence>MKQRLLFSVLMSLVLSFLMSCWVTWVNLGLSEVFVERWMNAFVLAWPAAAIISFFCGPSVQGVSQRMLSSKSLSHSAKNRG</sequence>
<keyword evidence="1" id="KW-1133">Transmembrane helix</keyword>
<keyword evidence="3" id="KW-1185">Reference proteome</keyword>
<dbReference type="RefSeq" id="WP_269423597.1">
    <property type="nucleotide sequence ID" value="NZ_JAPWGY010000003.1"/>
</dbReference>
<proteinExistence type="predicted"/>
<dbReference type="EMBL" id="JAPWGY010000003">
    <property type="protein sequence ID" value="MCZ4281447.1"/>
    <property type="molecule type" value="Genomic_DNA"/>
</dbReference>
<feature type="transmembrane region" description="Helical" evidence="1">
    <location>
        <begin position="44"/>
        <end position="63"/>
    </location>
</feature>
<keyword evidence="1" id="KW-0472">Membrane</keyword>
<evidence type="ECO:0000313" key="3">
    <source>
        <dbReference type="Proteomes" id="UP001069802"/>
    </source>
</evidence>
<protein>
    <submittedName>
        <fullName evidence="2">DUF2798 domain-containing protein</fullName>
    </submittedName>
</protein>
<name>A0ABT4LK42_9PROT</name>
<organism evidence="2 3">
    <name type="scientific">Kiloniella laminariae</name>
    <dbReference type="NCBI Taxonomy" id="454162"/>
    <lineage>
        <taxon>Bacteria</taxon>
        <taxon>Pseudomonadati</taxon>
        <taxon>Pseudomonadota</taxon>
        <taxon>Alphaproteobacteria</taxon>
        <taxon>Rhodospirillales</taxon>
        <taxon>Kiloniellaceae</taxon>
        <taxon>Kiloniella</taxon>
    </lineage>
</organism>
<dbReference type="InterPro" id="IPR021529">
    <property type="entry name" value="DUF2798"/>
</dbReference>
<dbReference type="PROSITE" id="PS51257">
    <property type="entry name" value="PROKAR_LIPOPROTEIN"/>
    <property type="match status" value="1"/>
</dbReference>
<evidence type="ECO:0000256" key="1">
    <source>
        <dbReference type="SAM" id="Phobius"/>
    </source>
</evidence>
<dbReference type="Proteomes" id="UP001069802">
    <property type="component" value="Unassembled WGS sequence"/>
</dbReference>
<dbReference type="Pfam" id="PF11391">
    <property type="entry name" value="DUF2798"/>
    <property type="match status" value="1"/>
</dbReference>
<comment type="caution">
    <text evidence="2">The sequence shown here is derived from an EMBL/GenBank/DDBJ whole genome shotgun (WGS) entry which is preliminary data.</text>
</comment>
<gene>
    <name evidence="2" type="ORF">O4H49_11705</name>
</gene>